<dbReference type="RefSeq" id="WP_311387525.1">
    <property type="nucleotide sequence ID" value="NZ_JAVRHU010000002.1"/>
</dbReference>
<dbReference type="Proteomes" id="UP001250662">
    <property type="component" value="Unassembled WGS sequence"/>
</dbReference>
<accession>A0ABU3BH07</accession>
<evidence type="ECO:0000313" key="1">
    <source>
        <dbReference type="EMBL" id="MDT0621450.1"/>
    </source>
</evidence>
<gene>
    <name evidence="1" type="ORF">RM520_07430</name>
</gene>
<proteinExistence type="predicted"/>
<comment type="caution">
    <text evidence="1">The sequence shown here is derived from an EMBL/GenBank/DDBJ whole genome shotgun (WGS) entry which is preliminary data.</text>
</comment>
<evidence type="ECO:0000313" key="2">
    <source>
        <dbReference type="Proteomes" id="UP001250662"/>
    </source>
</evidence>
<reference evidence="1 2" key="1">
    <citation type="submission" date="2023-09" db="EMBL/GenBank/DDBJ databases">
        <authorList>
            <person name="Rey-Velasco X."/>
        </authorList>
    </citation>
    <scope>NUCLEOTIDE SEQUENCE [LARGE SCALE GENOMIC DNA]</scope>
    <source>
        <strain evidence="1 2">P007</strain>
    </source>
</reference>
<dbReference type="Pfam" id="PF07609">
    <property type="entry name" value="DUF1572"/>
    <property type="match status" value="1"/>
</dbReference>
<protein>
    <submittedName>
        <fullName evidence="1">DinB family protein</fullName>
    </submittedName>
</protein>
<dbReference type="InterPro" id="IPR011466">
    <property type="entry name" value="DUF1572"/>
</dbReference>
<keyword evidence="2" id="KW-1185">Reference proteome</keyword>
<dbReference type="Gene3D" id="1.20.120.450">
    <property type="entry name" value="dinb family like domain"/>
    <property type="match status" value="1"/>
</dbReference>
<dbReference type="InterPro" id="IPR034660">
    <property type="entry name" value="DinB/YfiT-like"/>
</dbReference>
<name>A0ABU3BH07_9FLAO</name>
<dbReference type="EMBL" id="JAVRHU010000002">
    <property type="protein sequence ID" value="MDT0621450.1"/>
    <property type="molecule type" value="Genomic_DNA"/>
</dbReference>
<sequence>MENEAIKEFVENTMYRLDESSRMIAIAFESINEKQVWLRPNDSSNSIGNLILHLCGNITQYAISSLGGKEDVRNRDIEFETTSGFSKQELLIKLSDTIAHAKATIENATSEQWLKKREVQGFHFSGIGVILHVVEHYSYHTGQIAFWVKQLENKQLGFYDGLDLNIKNQ</sequence>
<dbReference type="SUPFAM" id="SSF109854">
    <property type="entry name" value="DinB/YfiT-like putative metalloenzymes"/>
    <property type="match status" value="1"/>
</dbReference>
<organism evidence="1 2">
    <name type="scientific">Croceitalea vernalis</name>
    <dbReference type="NCBI Taxonomy" id="3075599"/>
    <lineage>
        <taxon>Bacteria</taxon>
        <taxon>Pseudomonadati</taxon>
        <taxon>Bacteroidota</taxon>
        <taxon>Flavobacteriia</taxon>
        <taxon>Flavobacteriales</taxon>
        <taxon>Flavobacteriaceae</taxon>
        <taxon>Croceitalea</taxon>
    </lineage>
</organism>